<feature type="signal peptide" evidence="7">
    <location>
        <begin position="1"/>
        <end position="19"/>
    </location>
</feature>
<dbReference type="CDD" id="cd21175">
    <property type="entry name" value="LPMO_AA9"/>
    <property type="match status" value="1"/>
</dbReference>
<dbReference type="EMBL" id="ML986603">
    <property type="protein sequence ID" value="KAF2265802.1"/>
    <property type="molecule type" value="Genomic_DNA"/>
</dbReference>
<dbReference type="AlphaFoldDB" id="A0A9P4KDF5"/>
<evidence type="ECO:0000256" key="3">
    <source>
        <dbReference type="ARBA" id="ARBA00022525"/>
    </source>
</evidence>
<feature type="chain" id="PRO_5040457065" description="AA9 family lytic polysaccharide monooxygenase" evidence="7">
    <location>
        <begin position="20"/>
        <end position="474"/>
    </location>
</feature>
<comment type="caution">
    <text evidence="9">The sequence shown here is derived from an EMBL/GenBank/DDBJ whole genome shotgun (WGS) entry which is preliminary data.</text>
</comment>
<keyword evidence="5" id="KW-0624">Polysaccharide degradation</keyword>
<gene>
    <name evidence="9" type="ORF">CC78DRAFT_460452</name>
</gene>
<evidence type="ECO:0000256" key="7">
    <source>
        <dbReference type="SAM" id="SignalP"/>
    </source>
</evidence>
<dbReference type="EC" id="1.14.99.56" evidence="5"/>
<dbReference type="InterPro" id="IPR049892">
    <property type="entry name" value="AA9"/>
</dbReference>
<dbReference type="Pfam" id="PF03443">
    <property type="entry name" value="AA9"/>
    <property type="match status" value="1"/>
</dbReference>
<dbReference type="InterPro" id="IPR005103">
    <property type="entry name" value="AA9_LPMO"/>
</dbReference>
<evidence type="ECO:0000256" key="4">
    <source>
        <dbReference type="ARBA" id="ARBA00023157"/>
    </source>
</evidence>
<dbReference type="OrthoDB" id="5985073at2759"/>
<keyword evidence="4 5" id="KW-1015">Disulfide bond</keyword>
<dbReference type="GO" id="GO:0030248">
    <property type="term" value="F:cellulose binding"/>
    <property type="evidence" value="ECO:0007669"/>
    <property type="project" value="UniProtKB-UniRule"/>
</dbReference>
<evidence type="ECO:0000256" key="6">
    <source>
        <dbReference type="SAM" id="MobiDB-lite"/>
    </source>
</evidence>
<feature type="region of interest" description="Disordered" evidence="6">
    <location>
        <begin position="376"/>
        <end position="397"/>
    </location>
</feature>
<keyword evidence="5" id="KW-0119">Carbohydrate metabolism</keyword>
<evidence type="ECO:0000256" key="2">
    <source>
        <dbReference type="ARBA" id="ARBA00004613"/>
    </source>
</evidence>
<dbReference type="Gene3D" id="2.70.50.70">
    <property type="match status" value="1"/>
</dbReference>
<comment type="domain">
    <text evidence="5">Has a modular structure: an endo-beta-1,4-glucanase catalytic module at the N-terminus, a linker rich in serines and threonines, and a C-terminal carbohydrate-binding module (CBM).</text>
</comment>
<accession>A0A9P4KDF5</accession>
<evidence type="ECO:0000259" key="8">
    <source>
        <dbReference type="Pfam" id="PF03443"/>
    </source>
</evidence>
<feature type="region of interest" description="Disordered" evidence="6">
    <location>
        <begin position="245"/>
        <end position="265"/>
    </location>
</feature>
<evidence type="ECO:0000313" key="9">
    <source>
        <dbReference type="EMBL" id="KAF2265802.1"/>
    </source>
</evidence>
<organism evidence="9 10">
    <name type="scientific">Lojkania enalia</name>
    <dbReference type="NCBI Taxonomy" id="147567"/>
    <lineage>
        <taxon>Eukaryota</taxon>
        <taxon>Fungi</taxon>
        <taxon>Dikarya</taxon>
        <taxon>Ascomycota</taxon>
        <taxon>Pezizomycotina</taxon>
        <taxon>Dothideomycetes</taxon>
        <taxon>Pleosporomycetidae</taxon>
        <taxon>Pleosporales</taxon>
        <taxon>Pleosporales incertae sedis</taxon>
        <taxon>Lojkania</taxon>
    </lineage>
</organism>
<comment type="catalytic activity">
    <reaction evidence="5">
        <text>[(1-&gt;4)-beta-D-glucosyl]n+m + reduced acceptor + O2 = 4-dehydro-beta-D-glucosyl-[(1-&gt;4)-beta-D-glucosyl]n-1 + [(1-&gt;4)-beta-D-glucosyl]m + acceptor + H2O.</text>
        <dbReference type="EC" id="1.14.99.56"/>
    </reaction>
</comment>
<feature type="compositionally biased region" description="Polar residues" evidence="6">
    <location>
        <begin position="245"/>
        <end position="258"/>
    </location>
</feature>
<proteinExistence type="predicted"/>
<feature type="domain" description="Auxiliary Activity family 9 catalytic" evidence="8">
    <location>
        <begin position="20"/>
        <end position="228"/>
    </location>
</feature>
<feature type="compositionally biased region" description="Low complexity" evidence="6">
    <location>
        <begin position="376"/>
        <end position="393"/>
    </location>
</feature>
<dbReference type="Proteomes" id="UP000800093">
    <property type="component" value="Unassembled WGS sequence"/>
</dbReference>
<evidence type="ECO:0000256" key="5">
    <source>
        <dbReference type="RuleBase" id="RU368122"/>
    </source>
</evidence>
<comment type="subcellular location">
    <subcellularLocation>
        <location evidence="2 5">Secreted</location>
    </subcellularLocation>
</comment>
<protein>
    <recommendedName>
        <fullName evidence="5">AA9 family lytic polysaccharide monooxygenase</fullName>
        <ecNumber evidence="5">1.14.99.56</ecNumber>
    </recommendedName>
    <alternativeName>
        <fullName evidence="5">Endo-beta-1,4-glucanase</fullName>
    </alternativeName>
    <alternativeName>
        <fullName evidence="5">Glycosyl hydrolase 61 family protein</fullName>
    </alternativeName>
</protein>
<comment type="cofactor">
    <cofactor evidence="1">
        <name>Cu(2+)</name>
        <dbReference type="ChEBI" id="CHEBI:29036"/>
    </cofactor>
</comment>
<keyword evidence="3 5" id="KW-0964">Secreted</keyword>
<keyword evidence="7" id="KW-0732">Signal</keyword>
<dbReference type="PANTHER" id="PTHR33353">
    <property type="entry name" value="PUTATIVE (AFU_ORTHOLOGUE AFUA_1G12560)-RELATED"/>
    <property type="match status" value="1"/>
</dbReference>
<keyword evidence="5" id="KW-0136">Cellulose degradation</keyword>
<dbReference type="PANTHER" id="PTHR33353:SF32">
    <property type="entry name" value="ENDO-BETA-1,4-GLUCANASE D"/>
    <property type="match status" value="1"/>
</dbReference>
<name>A0A9P4KDF5_9PLEO</name>
<evidence type="ECO:0000313" key="10">
    <source>
        <dbReference type="Proteomes" id="UP000800093"/>
    </source>
</evidence>
<dbReference type="GO" id="GO:0008810">
    <property type="term" value="F:cellulase activity"/>
    <property type="evidence" value="ECO:0007669"/>
    <property type="project" value="UniProtKB-UniRule"/>
</dbReference>
<reference evidence="10" key="1">
    <citation type="journal article" date="2020" name="Stud. Mycol.">
        <title>101 Dothideomycetes genomes: A test case for predicting lifestyles and emergence of pathogens.</title>
        <authorList>
            <person name="Haridas S."/>
            <person name="Albert R."/>
            <person name="Binder M."/>
            <person name="Bloem J."/>
            <person name="LaButti K."/>
            <person name="Salamov A."/>
            <person name="Andreopoulos B."/>
            <person name="Baker S."/>
            <person name="Barry K."/>
            <person name="Bills G."/>
            <person name="Bluhm B."/>
            <person name="Cannon C."/>
            <person name="Castanera R."/>
            <person name="Culley D."/>
            <person name="Daum C."/>
            <person name="Ezra D."/>
            <person name="Gonzalez J."/>
            <person name="Henrissat B."/>
            <person name="Kuo A."/>
            <person name="Liang C."/>
            <person name="Lipzen A."/>
            <person name="Lutzoni F."/>
            <person name="Magnuson J."/>
            <person name="Mondo S."/>
            <person name="Nolan M."/>
            <person name="Ohm R."/>
            <person name="Pangilinan J."/>
            <person name="Park H.-J."/>
            <person name="Ramirez L."/>
            <person name="Alfaro M."/>
            <person name="Sun H."/>
            <person name="Tritt A."/>
            <person name="Yoshinaga Y."/>
            <person name="Zwiers L.-H."/>
            <person name="Turgeon B."/>
            <person name="Goodwin S."/>
            <person name="Spatafora J."/>
            <person name="Crous P."/>
            <person name="Grigoriev I."/>
        </authorList>
    </citation>
    <scope>NUCLEOTIDE SEQUENCE [LARGE SCALE GENOMIC DNA]</scope>
    <source>
        <strain evidence="10">CBS 304.66</strain>
    </source>
</reference>
<comment type="function">
    <text evidence="5">Lytic polysaccharide monooxygenase (LMPO) that depolymerizes crystalline and amorphous polysaccharides via the oxidation of scissile alpha- or beta-(1-4)-glycosidic bonds, yielding C1 and/or C4 oxidation products. Catalysis by LPMOs requires the reduction of the active-site copper from Cu(II) to Cu(I) by a reducing agent and H(2)O(2) or O(2) as a cosubstrate.</text>
</comment>
<evidence type="ECO:0000256" key="1">
    <source>
        <dbReference type="ARBA" id="ARBA00001973"/>
    </source>
</evidence>
<keyword evidence="10" id="KW-1185">Reference proteome</keyword>
<dbReference type="GO" id="GO:0005576">
    <property type="term" value="C:extracellular region"/>
    <property type="evidence" value="ECO:0007669"/>
    <property type="project" value="UniProtKB-SubCell"/>
</dbReference>
<sequence>MRAQQSLLIALAAVPGSLAHTVFTDIYVNGVAQGDGVAMRMSTNPAEASFPLSDLSSNDLACNVGGEKGVSRVQSVPDGATLSFEFRSWPNDPTKERLDPGHKGPCAVYLKKVDSAIDDPAAGDGWFKIFDYGYDADNKEWCTDKLIANNGLLSVNLPKGLKGGYYLARPEVLALHNAFNGDPQFYASCAQIFVESTGDLVPEETVSIPGYVKAGEESVSFNIYNRDNAEYPTCGPEVAKLTSSSSAAGAELQAQTEQNEGEKPAGVICENGNWFGFEVSDYSDEAGCWASGEECWNQANTCWDTAPVTGGKGCELWQAKCQEINDNCKAKNFNGPPNKGKVLTPKAETIDVGLMLPTSGGGVVSSPKTTTVEVKSSAPAKTSPAAPSMTTTAGDEAEVKPVQTVAETPGETPVYTTASAASEAAPVPTKAVCPPGYHCVTAYTTVVETEVVYQTVYVDYRRRSVNHRRHGYAH</sequence>
<dbReference type="GO" id="GO:0030245">
    <property type="term" value="P:cellulose catabolic process"/>
    <property type="evidence" value="ECO:0007669"/>
    <property type="project" value="UniProtKB-UniRule"/>
</dbReference>